<feature type="region of interest" description="Disordered" evidence="1">
    <location>
        <begin position="1"/>
        <end position="63"/>
    </location>
</feature>
<keyword evidence="3" id="KW-1185">Reference proteome</keyword>
<protein>
    <submittedName>
        <fullName evidence="2">Uncharacterized protein</fullName>
    </submittedName>
</protein>
<dbReference type="RefSeq" id="WP_102242773.1">
    <property type="nucleotide sequence ID" value="NZ_CP025704.1"/>
</dbReference>
<proteinExistence type="predicted"/>
<evidence type="ECO:0000313" key="2">
    <source>
        <dbReference type="EMBL" id="AUN97478.1"/>
    </source>
</evidence>
<organism evidence="2 3">
    <name type="scientific">Bacteriovorax stolpii</name>
    <name type="common">Bdellovibrio stolpii</name>
    <dbReference type="NCBI Taxonomy" id="960"/>
    <lineage>
        <taxon>Bacteria</taxon>
        <taxon>Pseudomonadati</taxon>
        <taxon>Bdellovibrionota</taxon>
        <taxon>Bacteriovoracia</taxon>
        <taxon>Bacteriovoracales</taxon>
        <taxon>Bacteriovoracaceae</taxon>
        <taxon>Bacteriovorax</taxon>
    </lineage>
</organism>
<evidence type="ECO:0000256" key="1">
    <source>
        <dbReference type="SAM" id="MobiDB-lite"/>
    </source>
</evidence>
<dbReference type="AlphaFoldDB" id="A0A2K9NPP8"/>
<feature type="compositionally biased region" description="Basic and acidic residues" evidence="1">
    <location>
        <begin position="26"/>
        <end position="63"/>
    </location>
</feature>
<evidence type="ECO:0000313" key="3">
    <source>
        <dbReference type="Proteomes" id="UP000235584"/>
    </source>
</evidence>
<name>A0A2K9NPP8_BACTC</name>
<dbReference type="Proteomes" id="UP000235584">
    <property type="component" value="Chromosome"/>
</dbReference>
<dbReference type="KEGG" id="bsto:C0V70_05005"/>
<gene>
    <name evidence="2" type="ORF">C0V70_05005</name>
</gene>
<sequence>MVQEKKFNQQPQRNKEEFAGQSKTTQRPEIDLPLKGGRSESDLSSKNQPKKDERGSFDKPVRK</sequence>
<reference evidence="2 3" key="1">
    <citation type="submission" date="2018-01" db="EMBL/GenBank/DDBJ databases">
        <title>Complete genome sequence of Bacteriovorax stolpii DSM12778.</title>
        <authorList>
            <person name="Tang B."/>
            <person name="Chang J."/>
        </authorList>
    </citation>
    <scope>NUCLEOTIDE SEQUENCE [LARGE SCALE GENOMIC DNA]</scope>
    <source>
        <strain evidence="2 3">DSM 12778</strain>
    </source>
</reference>
<dbReference type="EMBL" id="CP025704">
    <property type="protein sequence ID" value="AUN97478.1"/>
    <property type="molecule type" value="Genomic_DNA"/>
</dbReference>
<accession>A0A2K9NPP8</accession>
<feature type="compositionally biased region" description="Basic and acidic residues" evidence="1">
    <location>
        <begin position="1"/>
        <end position="18"/>
    </location>
</feature>